<dbReference type="EMBL" id="DUGC01000116">
    <property type="protein sequence ID" value="HIH10430.1"/>
    <property type="molecule type" value="Genomic_DNA"/>
</dbReference>
<dbReference type="AlphaFoldDB" id="A0A7J4IZX5"/>
<comment type="caution">
    <text evidence="2">The sequence shown here is derived from an EMBL/GenBank/DDBJ whole genome shotgun (WGS) entry which is preliminary data.</text>
</comment>
<evidence type="ECO:0000259" key="1">
    <source>
        <dbReference type="Pfam" id="PF03465"/>
    </source>
</evidence>
<sequence>MLKDTDLMKERNLMNNFLTQLAKDQLATYGENEVMKALEIGQVATLLVSEAIEWAVYKVKNTATGEERIIIDKDNSFDPNSFKGQEQIEVVEEYEFIDYIMERAQQTSTGFEIISTETPEGEQFYKGFGGIGAMLRYKL</sequence>
<reference evidence="3" key="1">
    <citation type="journal article" date="2020" name="bioRxiv">
        <title>A rank-normalized archaeal taxonomy based on genome phylogeny resolves widespread incomplete and uneven classifications.</title>
        <authorList>
            <person name="Rinke C."/>
            <person name="Chuvochina M."/>
            <person name="Mussig A.J."/>
            <person name="Chaumeil P.-A."/>
            <person name="Waite D.W."/>
            <person name="Whitman W.B."/>
            <person name="Parks D.H."/>
            <person name="Hugenholtz P."/>
        </authorList>
    </citation>
    <scope>NUCLEOTIDE SEQUENCE [LARGE SCALE GENOMIC DNA]</scope>
</reference>
<dbReference type="FunFam" id="3.30.1330.30:FF:000032">
    <property type="entry name" value="Eukaryotic peptide chain release factor subunit 1"/>
    <property type="match status" value="1"/>
</dbReference>
<name>A0A7J4IZX5_9ARCH</name>
<dbReference type="InterPro" id="IPR005142">
    <property type="entry name" value="eRF1_3"/>
</dbReference>
<dbReference type="Gene3D" id="3.30.1330.30">
    <property type="match status" value="1"/>
</dbReference>
<dbReference type="Proteomes" id="UP000565078">
    <property type="component" value="Unassembled WGS sequence"/>
</dbReference>
<dbReference type="InterPro" id="IPR029064">
    <property type="entry name" value="Ribosomal_eL30-like_sf"/>
</dbReference>
<organism evidence="2 3">
    <name type="scientific">Candidatus Iainarchaeum sp</name>
    <dbReference type="NCBI Taxonomy" id="3101447"/>
    <lineage>
        <taxon>Archaea</taxon>
        <taxon>Candidatus Iainarchaeota</taxon>
        <taxon>Candidatus Iainarchaeia</taxon>
        <taxon>Candidatus Iainarchaeales</taxon>
        <taxon>Candidatus Iainarchaeaceae</taxon>
        <taxon>Candidatus Iainarchaeum</taxon>
    </lineage>
</organism>
<dbReference type="GO" id="GO:0003747">
    <property type="term" value="F:translation release factor activity"/>
    <property type="evidence" value="ECO:0007669"/>
    <property type="project" value="InterPro"/>
</dbReference>
<accession>A0A7J4IZX5</accession>
<evidence type="ECO:0000313" key="2">
    <source>
        <dbReference type="EMBL" id="HIH10430.1"/>
    </source>
</evidence>
<feature type="domain" description="eRF1" evidence="1">
    <location>
        <begin position="7"/>
        <end position="139"/>
    </location>
</feature>
<dbReference type="Pfam" id="PF03465">
    <property type="entry name" value="eRF1_3"/>
    <property type="match status" value="1"/>
</dbReference>
<evidence type="ECO:0000313" key="3">
    <source>
        <dbReference type="Proteomes" id="UP000565078"/>
    </source>
</evidence>
<dbReference type="InterPro" id="IPR004403">
    <property type="entry name" value="Peptide_chain-rel_eRF1/aRF1"/>
</dbReference>
<dbReference type="SUPFAM" id="SSF55315">
    <property type="entry name" value="L30e-like"/>
    <property type="match status" value="1"/>
</dbReference>
<protein>
    <recommendedName>
        <fullName evidence="1">eRF1 domain-containing protein</fullName>
    </recommendedName>
</protein>
<proteinExistence type="predicted"/>
<gene>
    <name evidence="2" type="ORF">HA254_07240</name>
</gene>
<dbReference type="PANTHER" id="PTHR10113">
    <property type="entry name" value="PEPTIDE CHAIN RELEASE FACTOR SUBUNIT 1"/>
    <property type="match status" value="1"/>
</dbReference>